<dbReference type="InterPro" id="IPR008040">
    <property type="entry name" value="Hydant_A_N"/>
</dbReference>
<dbReference type="OrthoDB" id="9768323at2"/>
<dbReference type="KEGG" id="halc:EY643_06000"/>
<dbReference type="InterPro" id="IPR043129">
    <property type="entry name" value="ATPase_NBD"/>
</dbReference>
<dbReference type="InterPro" id="IPR002821">
    <property type="entry name" value="Hydantoinase_A"/>
</dbReference>
<name>A0A5P9NJU7_9GAMM</name>
<evidence type="ECO:0000313" key="3">
    <source>
        <dbReference type="EMBL" id="QFU75238.1"/>
    </source>
</evidence>
<dbReference type="Pfam" id="PF05378">
    <property type="entry name" value="Hydant_A_N"/>
    <property type="match status" value="1"/>
</dbReference>
<dbReference type="PANTHER" id="PTHR11365:SF10">
    <property type="entry name" value="HYDANTOINASE_OXOPROLINASE"/>
    <property type="match status" value="1"/>
</dbReference>
<dbReference type="EMBL" id="CP036422">
    <property type="protein sequence ID" value="QFU75238.1"/>
    <property type="molecule type" value="Genomic_DNA"/>
</dbReference>
<dbReference type="PANTHER" id="PTHR11365">
    <property type="entry name" value="5-OXOPROLINASE RELATED"/>
    <property type="match status" value="1"/>
</dbReference>
<accession>A0A5P9NJU7</accession>
<reference evidence="3 4" key="1">
    <citation type="submission" date="2019-02" db="EMBL/GenBank/DDBJ databases">
        <authorList>
            <person name="Li S.-H."/>
        </authorList>
    </citation>
    <scope>NUCLEOTIDE SEQUENCE [LARGE SCALE GENOMIC DNA]</scope>
    <source>
        <strain evidence="3 4">IMCC14385</strain>
    </source>
</reference>
<gene>
    <name evidence="3" type="ORF">EY643_06000</name>
</gene>
<proteinExistence type="predicted"/>
<dbReference type="Proteomes" id="UP000326287">
    <property type="component" value="Chromosome"/>
</dbReference>
<keyword evidence="4" id="KW-1185">Reference proteome</keyword>
<dbReference type="InterPro" id="IPR045079">
    <property type="entry name" value="Oxoprolinase-like"/>
</dbReference>
<feature type="domain" description="Hydantoinase/oxoprolinase N-terminal" evidence="2">
    <location>
        <begin position="2"/>
        <end position="171"/>
    </location>
</feature>
<evidence type="ECO:0000259" key="2">
    <source>
        <dbReference type="Pfam" id="PF05378"/>
    </source>
</evidence>
<protein>
    <submittedName>
        <fullName evidence="3">Hydantoinase/oxoprolinase family protein</fullName>
    </submittedName>
</protein>
<feature type="domain" description="Hydantoinase A/oxoprolinase" evidence="1">
    <location>
        <begin position="191"/>
        <end position="393"/>
    </location>
</feature>
<evidence type="ECO:0000259" key="1">
    <source>
        <dbReference type="Pfam" id="PF01968"/>
    </source>
</evidence>
<dbReference type="Pfam" id="PF01968">
    <property type="entry name" value="Hydantoinase_A"/>
    <property type="match status" value="1"/>
</dbReference>
<dbReference type="AlphaFoldDB" id="A0A5P9NJU7"/>
<dbReference type="SUPFAM" id="SSF53067">
    <property type="entry name" value="Actin-like ATPase domain"/>
    <property type="match status" value="2"/>
</dbReference>
<dbReference type="GO" id="GO:0016787">
    <property type="term" value="F:hydrolase activity"/>
    <property type="evidence" value="ECO:0007669"/>
    <property type="project" value="InterPro"/>
</dbReference>
<evidence type="ECO:0000313" key="4">
    <source>
        <dbReference type="Proteomes" id="UP000326287"/>
    </source>
</evidence>
<sequence>MRIGIDVGGTHTDAVLLEGRSVRSAVKTLTTADVSTGVFNALEHVLSDSGVLESAVDAVMLGTTQFTNAVVERRQLSEVAAIRIGLPSGNGLPPMIAWPEDIAESLGGHTYMLKGGTLYDGRPVAELDHDEIQSTIEDIKSKGIDTIAISAVFSPMSAEPELLVAEQLRRAIPGANITCSHQIGRLGLLERENAALLNASLLKFSDQVVSSFGEALRDRGLECPFYISQNDGTLMDAEFVRQFPALTFASGPTNSLRGACELTGLNDAIVIDIGGTTSDIGILQGGFPRESNIVIDVGGVRTNFRMPDILALGLGGGSIVSEDGLSIGPRSVGHDLVREGLAFGGNTFTATDLLVAANKLDLGEAGQAVELNPEVLASGLATIKKMLNEGIEKMMPSSDPLPVVLVGGGAVLVADKLEAASEMHCPEHSGVANAIGAAIAQIGGEVERMVSYREIPRAEAIEQISAEARTTAIAAGADPATVRIADIEETTISYMAEGSTRVRVKAVGDLASSNREEPA</sequence>
<dbReference type="RefSeq" id="WP_152661344.1">
    <property type="nucleotide sequence ID" value="NZ_CP036422.1"/>
</dbReference>
<organism evidence="3 4">
    <name type="scientific">Halioglobus maricola</name>
    <dbReference type="NCBI Taxonomy" id="2601894"/>
    <lineage>
        <taxon>Bacteria</taxon>
        <taxon>Pseudomonadati</taxon>
        <taxon>Pseudomonadota</taxon>
        <taxon>Gammaproteobacteria</taxon>
        <taxon>Cellvibrionales</taxon>
        <taxon>Halieaceae</taxon>
        <taxon>Halioglobus</taxon>
    </lineage>
</organism>